<proteinExistence type="predicted"/>
<evidence type="ECO:0000256" key="2">
    <source>
        <dbReference type="ARBA" id="ARBA00022692"/>
    </source>
</evidence>
<dbReference type="Gene3D" id="1.20.1070.10">
    <property type="entry name" value="Rhodopsin 7-helix transmembrane proteins"/>
    <property type="match status" value="1"/>
</dbReference>
<dbReference type="PANTHER" id="PTHR24238:SF47">
    <property type="entry name" value="ECDYSTEROIDS_DOPAMINE RECEPTOR-RELATED"/>
    <property type="match status" value="1"/>
</dbReference>
<feature type="transmembrane region" description="Helical" evidence="9">
    <location>
        <begin position="77"/>
        <end position="98"/>
    </location>
</feature>
<comment type="subcellular location">
    <subcellularLocation>
        <location evidence="1">Membrane</location>
        <topology evidence="1">Multi-pass membrane protein</topology>
    </subcellularLocation>
</comment>
<reference evidence="12" key="1">
    <citation type="submission" date="2015-02" db="EMBL/GenBank/DDBJ databases">
        <title>Genome sequencing for Strongylocentrotus purpuratus.</title>
        <authorList>
            <person name="Murali S."/>
            <person name="Liu Y."/>
            <person name="Vee V."/>
            <person name="English A."/>
            <person name="Wang M."/>
            <person name="Skinner E."/>
            <person name="Han Y."/>
            <person name="Muzny D.M."/>
            <person name="Worley K.C."/>
            <person name="Gibbs R.A."/>
        </authorList>
    </citation>
    <scope>NUCLEOTIDE SEQUENCE</scope>
</reference>
<dbReference type="GeneID" id="105440047"/>
<evidence type="ECO:0000256" key="3">
    <source>
        <dbReference type="ARBA" id="ARBA00022989"/>
    </source>
</evidence>
<feature type="transmembrane region" description="Helical" evidence="9">
    <location>
        <begin position="42"/>
        <end position="65"/>
    </location>
</feature>
<dbReference type="PANTHER" id="PTHR24238">
    <property type="entry name" value="G-PROTEIN COUPLED RECEPTOR"/>
    <property type="match status" value="1"/>
</dbReference>
<accession>A0A7M7HLE5</accession>
<dbReference type="OMA" id="ALCKFTI"/>
<feature type="region of interest" description="Disordered" evidence="8">
    <location>
        <begin position="248"/>
        <end position="277"/>
    </location>
</feature>
<dbReference type="InParanoid" id="A0A7M7HLE5"/>
<sequence>MDTTEIVSLSINVIVMLLGLSGNAIIIAVYSRKKAKKSTDTLILSQAILDFTGGIVAPIDIIRTLANAVKSDALCKFTIYSSRIVAYSALYLTSAIAVDRCVLIKRPFDRRTSPKKAFIGVVFSVMFAGVSQSYNFVYVDLADFGICVRHGMPAAVEIAVSILTTASFATTLLLAVVCYGVIYASIRSQARVRAAMVAVPQSTVGNTGTVCETYSTDCGSNVAPQPTDNGRQNIFIVGVRPKESLEVPFDDKHENGISKESNEDAHPQGRGNNEACTTSGDQSGIFHAIPHRSPEKKVVLRSRGDHKTTKMLLFTTIILLLFWLPSTVLNHVPGDVLTTFRRQSAGMNALIYSCFAIRSLNHIVNFFVYLVVNKRFRGDCRQILKKLWTRN</sequence>
<dbReference type="CDD" id="cd00637">
    <property type="entry name" value="7tm_classA_rhodopsin-like"/>
    <property type="match status" value="1"/>
</dbReference>
<feature type="transmembrane region" description="Helical" evidence="9">
    <location>
        <begin position="158"/>
        <end position="186"/>
    </location>
</feature>
<dbReference type="PRINTS" id="PR00237">
    <property type="entry name" value="GPCRRHODOPSN"/>
</dbReference>
<dbReference type="RefSeq" id="XP_011668070.1">
    <property type="nucleotide sequence ID" value="XM_011669768.1"/>
</dbReference>
<dbReference type="GO" id="GO:0008528">
    <property type="term" value="F:G protein-coupled peptide receptor activity"/>
    <property type="evidence" value="ECO:0000318"/>
    <property type="project" value="GO_Central"/>
</dbReference>
<keyword evidence="7" id="KW-0807">Transducer</keyword>
<dbReference type="AlphaFoldDB" id="A0A7M7HLE5"/>
<dbReference type="PROSITE" id="PS50262">
    <property type="entry name" value="G_PROTEIN_RECEP_F1_2"/>
    <property type="match status" value="1"/>
</dbReference>
<dbReference type="SUPFAM" id="SSF81321">
    <property type="entry name" value="Family A G protein-coupled receptor-like"/>
    <property type="match status" value="1"/>
</dbReference>
<keyword evidence="12" id="KW-1185">Reference proteome</keyword>
<evidence type="ECO:0000313" key="12">
    <source>
        <dbReference type="Proteomes" id="UP000007110"/>
    </source>
</evidence>
<dbReference type="EnsemblMetazoa" id="XM_011669768">
    <property type="protein sequence ID" value="XP_011668070"/>
    <property type="gene ID" value="LOC105440047"/>
</dbReference>
<keyword evidence="4" id="KW-0297">G-protein coupled receptor</keyword>
<reference evidence="11" key="2">
    <citation type="submission" date="2021-01" db="UniProtKB">
        <authorList>
            <consortium name="EnsemblMetazoa"/>
        </authorList>
    </citation>
    <scope>IDENTIFICATION</scope>
</reference>
<evidence type="ECO:0000256" key="9">
    <source>
        <dbReference type="SAM" id="Phobius"/>
    </source>
</evidence>
<evidence type="ECO:0000256" key="8">
    <source>
        <dbReference type="SAM" id="MobiDB-lite"/>
    </source>
</evidence>
<dbReference type="InterPro" id="IPR017452">
    <property type="entry name" value="GPCR_Rhodpsn_7TM"/>
</dbReference>
<feature type="domain" description="G-protein coupled receptors family 1 profile" evidence="10">
    <location>
        <begin position="22"/>
        <end position="369"/>
    </location>
</feature>
<feature type="transmembrane region" description="Helical" evidence="9">
    <location>
        <begin position="349"/>
        <end position="372"/>
    </location>
</feature>
<dbReference type="InterPro" id="IPR000276">
    <property type="entry name" value="GPCR_Rhodpsn"/>
</dbReference>
<evidence type="ECO:0000256" key="1">
    <source>
        <dbReference type="ARBA" id="ARBA00004141"/>
    </source>
</evidence>
<keyword evidence="6" id="KW-0675">Receptor</keyword>
<organism evidence="11 12">
    <name type="scientific">Strongylocentrotus purpuratus</name>
    <name type="common">Purple sea urchin</name>
    <dbReference type="NCBI Taxonomy" id="7668"/>
    <lineage>
        <taxon>Eukaryota</taxon>
        <taxon>Metazoa</taxon>
        <taxon>Echinodermata</taxon>
        <taxon>Eleutherozoa</taxon>
        <taxon>Echinozoa</taxon>
        <taxon>Echinoidea</taxon>
        <taxon>Euechinoidea</taxon>
        <taxon>Echinacea</taxon>
        <taxon>Camarodonta</taxon>
        <taxon>Echinidea</taxon>
        <taxon>Strongylocentrotidae</taxon>
        <taxon>Strongylocentrotus</taxon>
    </lineage>
</organism>
<evidence type="ECO:0000256" key="5">
    <source>
        <dbReference type="ARBA" id="ARBA00023136"/>
    </source>
</evidence>
<feature type="transmembrane region" description="Helical" evidence="9">
    <location>
        <begin position="311"/>
        <end position="329"/>
    </location>
</feature>
<keyword evidence="2 9" id="KW-0812">Transmembrane</keyword>
<dbReference type="GO" id="GO:0005886">
    <property type="term" value="C:plasma membrane"/>
    <property type="evidence" value="ECO:0000318"/>
    <property type="project" value="GO_Central"/>
</dbReference>
<evidence type="ECO:0000256" key="4">
    <source>
        <dbReference type="ARBA" id="ARBA00023040"/>
    </source>
</evidence>
<evidence type="ECO:0000256" key="7">
    <source>
        <dbReference type="ARBA" id="ARBA00023224"/>
    </source>
</evidence>
<protein>
    <recommendedName>
        <fullName evidence="10">G-protein coupled receptors family 1 profile domain-containing protein</fullName>
    </recommendedName>
</protein>
<name>A0A7M7HLE5_STRPU</name>
<feature type="transmembrane region" description="Helical" evidence="9">
    <location>
        <begin position="6"/>
        <end position="30"/>
    </location>
</feature>
<dbReference type="KEGG" id="spu:105440047"/>
<evidence type="ECO:0000313" key="11">
    <source>
        <dbReference type="EnsemblMetazoa" id="XP_011668070"/>
    </source>
</evidence>
<keyword evidence="5 9" id="KW-0472">Membrane</keyword>
<feature type="compositionally biased region" description="Basic and acidic residues" evidence="8">
    <location>
        <begin position="248"/>
        <end position="267"/>
    </location>
</feature>
<dbReference type="GO" id="GO:0007218">
    <property type="term" value="P:neuropeptide signaling pathway"/>
    <property type="evidence" value="ECO:0000318"/>
    <property type="project" value="GO_Central"/>
</dbReference>
<evidence type="ECO:0000256" key="6">
    <source>
        <dbReference type="ARBA" id="ARBA00023170"/>
    </source>
</evidence>
<evidence type="ECO:0000259" key="10">
    <source>
        <dbReference type="PROSITE" id="PS50262"/>
    </source>
</evidence>
<dbReference type="SMART" id="SM01381">
    <property type="entry name" value="7TM_GPCR_Srsx"/>
    <property type="match status" value="1"/>
</dbReference>
<feature type="transmembrane region" description="Helical" evidence="9">
    <location>
        <begin position="118"/>
        <end position="138"/>
    </location>
</feature>
<dbReference type="Pfam" id="PF00001">
    <property type="entry name" value="7tm_1"/>
    <property type="match status" value="1"/>
</dbReference>
<keyword evidence="3 9" id="KW-1133">Transmembrane helix</keyword>
<dbReference type="OrthoDB" id="5969463at2759"/>
<dbReference type="Proteomes" id="UP000007110">
    <property type="component" value="Unassembled WGS sequence"/>
</dbReference>